<dbReference type="GO" id="GO:0008270">
    <property type="term" value="F:zinc ion binding"/>
    <property type="evidence" value="ECO:0007669"/>
    <property type="project" value="InterPro"/>
</dbReference>
<protein>
    <recommendedName>
        <fullName evidence="2">Cobalamin-independent methionine synthase MetE C-terminal/archaeal domain-containing protein</fullName>
    </recommendedName>
</protein>
<organism evidence="3 4">
    <name type="scientific">Streptomyces noursei</name>
    <name type="common">Streptomyces albulus</name>
    <dbReference type="NCBI Taxonomy" id="1971"/>
    <lineage>
        <taxon>Bacteria</taxon>
        <taxon>Bacillati</taxon>
        <taxon>Actinomycetota</taxon>
        <taxon>Actinomycetes</taxon>
        <taxon>Kitasatosporales</taxon>
        <taxon>Streptomycetaceae</taxon>
        <taxon>Streptomyces</taxon>
    </lineage>
</organism>
<evidence type="ECO:0000313" key="4">
    <source>
        <dbReference type="Proteomes" id="UP000288351"/>
    </source>
</evidence>
<name>A0A401R7Y6_STRNR</name>
<dbReference type="Pfam" id="PF01717">
    <property type="entry name" value="Meth_synt_2"/>
    <property type="match status" value="1"/>
</dbReference>
<dbReference type="InterPro" id="IPR038071">
    <property type="entry name" value="UROD/MetE-like_sf"/>
</dbReference>
<accession>A0A401R7Y6</accession>
<evidence type="ECO:0000313" key="3">
    <source>
        <dbReference type="EMBL" id="GCB93735.1"/>
    </source>
</evidence>
<evidence type="ECO:0000259" key="2">
    <source>
        <dbReference type="Pfam" id="PF01717"/>
    </source>
</evidence>
<reference evidence="3 4" key="1">
    <citation type="journal article" date="2019" name="Microbiol. Resour. Announc.">
        <title>Draft Genome Sequence of the Most Traditional epsilon-Poly-l-Lysine Producer, Streptomyces albulus NBRC14147.</title>
        <authorList>
            <person name="Yamanaka K."/>
            <person name="Hamano Y."/>
        </authorList>
    </citation>
    <scope>NUCLEOTIDE SEQUENCE [LARGE SCALE GENOMIC DNA]</scope>
    <source>
        <strain evidence="3 4">NBRC 14147</strain>
    </source>
</reference>
<proteinExistence type="predicted"/>
<dbReference type="InterPro" id="IPR002629">
    <property type="entry name" value="Met_Synth_C/arc"/>
</dbReference>
<dbReference type="Gene3D" id="3.20.20.210">
    <property type="match status" value="1"/>
</dbReference>
<evidence type="ECO:0000256" key="1">
    <source>
        <dbReference type="SAM" id="MobiDB-lite"/>
    </source>
</evidence>
<gene>
    <name evidence="3" type="ORF">SALB_06521</name>
</gene>
<feature type="domain" description="Cobalamin-independent methionine synthase MetE C-terminal/archaeal" evidence="2">
    <location>
        <begin position="54"/>
        <end position="370"/>
    </location>
</feature>
<dbReference type="AlphaFoldDB" id="A0A401R7Y6"/>
<dbReference type="EMBL" id="BHXC01000007">
    <property type="protein sequence ID" value="GCB93735.1"/>
    <property type="molecule type" value="Genomic_DNA"/>
</dbReference>
<sequence>MELTAPRTGRSHHRRTGRGPGADRTGLGQPARPAAAYPSWVSENTRHKWAAGAATGIGSMPGGDAREAAKTVTGSLEDFPHLPELPARGPGADMIGRTLGLLVELYAHVEPSGWRISDRPGRDTRRSRSWLGEDLDALEEFTQGYTGPLKVSAVGPWTLAAALELRNGEVALGDPGACRDLTESLAEGLRGHLAEVRRRVPGAEVVLQLDEPSLTAVLQGRVRTASGYRTHRAVDRAVVEGALRDLVGVADGAPVVVHSCAPEVPFALLRRAGATGISFDAALLTEREDEALGEAVEGGTALFAGVVPGVDGRLSDPAGSVMGVRTLWRRLGLAPGLLAESVVVTPSCGLAGASPAYAREVLAHCVRAARSLADNPE</sequence>
<dbReference type="Proteomes" id="UP000288351">
    <property type="component" value="Unassembled WGS sequence"/>
</dbReference>
<comment type="caution">
    <text evidence="3">The sequence shown here is derived from an EMBL/GenBank/DDBJ whole genome shotgun (WGS) entry which is preliminary data.</text>
</comment>
<dbReference type="GO" id="GO:0009086">
    <property type="term" value="P:methionine biosynthetic process"/>
    <property type="evidence" value="ECO:0007669"/>
    <property type="project" value="InterPro"/>
</dbReference>
<dbReference type="SUPFAM" id="SSF51726">
    <property type="entry name" value="UROD/MetE-like"/>
    <property type="match status" value="1"/>
</dbReference>
<dbReference type="GO" id="GO:0003871">
    <property type="term" value="F:5-methyltetrahydropteroyltriglutamate-homocysteine S-methyltransferase activity"/>
    <property type="evidence" value="ECO:0007669"/>
    <property type="project" value="InterPro"/>
</dbReference>
<feature type="region of interest" description="Disordered" evidence="1">
    <location>
        <begin position="1"/>
        <end position="41"/>
    </location>
</feature>
<dbReference type="CDD" id="cd03310">
    <property type="entry name" value="CIMS_like"/>
    <property type="match status" value="1"/>
</dbReference>